<organism evidence="1 2">
    <name type="scientific">Aquimarina algiphila</name>
    <dbReference type="NCBI Taxonomy" id="2047982"/>
    <lineage>
        <taxon>Bacteria</taxon>
        <taxon>Pseudomonadati</taxon>
        <taxon>Bacteroidota</taxon>
        <taxon>Flavobacteriia</taxon>
        <taxon>Flavobacteriales</taxon>
        <taxon>Flavobacteriaceae</taxon>
        <taxon>Aquimarina</taxon>
    </lineage>
</organism>
<evidence type="ECO:0000313" key="1">
    <source>
        <dbReference type="EMBL" id="TSE05594.1"/>
    </source>
</evidence>
<name>A0A554VER5_9FLAO</name>
<accession>A0A554VER5</accession>
<gene>
    <name evidence="1" type="ORF">FOF46_22370</name>
</gene>
<sequence length="321" mass="37727">MNTNTLKYLLIILSFLGISCTKEIKNQNKDNSIVITKEDKTVETPERTSDIINSEYTQEESIYIGMLQKMYGEDDYYISIAFNDAVPDSFHNTFHRNTEDYIGELISKTEDHERYKIKKSVAQKYFDVRGLDTIIILNDDQERIDTLFRKNYEYFSDQLESQVIATYEKTKIVNKDEDYLCMSNNDIVLSKTSVFKKDSTYLAKTLIKNSFHPSNVYAHYKMIKNTDTISFVSFGIYNNKIQKECFYLFKNKNPIDSIINEYSISKMLPVPISMETENLYIAYEFIPDTDAFWVSLIGIDLKNDKLKNYKRNRLYTSLKKE</sequence>
<dbReference type="Proteomes" id="UP000318833">
    <property type="component" value="Unassembled WGS sequence"/>
</dbReference>
<dbReference type="PROSITE" id="PS51257">
    <property type="entry name" value="PROKAR_LIPOPROTEIN"/>
    <property type="match status" value="1"/>
</dbReference>
<comment type="caution">
    <text evidence="1">The sequence shown here is derived from an EMBL/GenBank/DDBJ whole genome shotgun (WGS) entry which is preliminary data.</text>
</comment>
<dbReference type="AlphaFoldDB" id="A0A554VER5"/>
<dbReference type="OrthoDB" id="1437919at2"/>
<evidence type="ECO:0000313" key="2">
    <source>
        <dbReference type="Proteomes" id="UP000318833"/>
    </source>
</evidence>
<reference evidence="1 2" key="1">
    <citation type="submission" date="2019-07" db="EMBL/GenBank/DDBJ databases">
        <title>The draft genome sequence of Aquimarina algiphila M91.</title>
        <authorList>
            <person name="Meng X."/>
        </authorList>
    </citation>
    <scope>NUCLEOTIDE SEQUENCE [LARGE SCALE GENOMIC DNA]</scope>
    <source>
        <strain evidence="1 2">M91</strain>
    </source>
</reference>
<proteinExistence type="predicted"/>
<protein>
    <submittedName>
        <fullName evidence="1">Uncharacterized protein</fullName>
    </submittedName>
</protein>
<keyword evidence="2" id="KW-1185">Reference proteome</keyword>
<dbReference type="RefSeq" id="WP_143917986.1">
    <property type="nucleotide sequence ID" value="NZ_CANMIK010000063.1"/>
</dbReference>
<dbReference type="EMBL" id="VLNR01000058">
    <property type="protein sequence ID" value="TSE05594.1"/>
    <property type="molecule type" value="Genomic_DNA"/>
</dbReference>